<dbReference type="FunFam" id="3.40.630.30:FF:000002">
    <property type="entry name" value="Histone acetyltransferase"/>
    <property type="match status" value="1"/>
</dbReference>
<evidence type="ECO:0000256" key="6">
    <source>
        <dbReference type="ARBA" id="ARBA00022771"/>
    </source>
</evidence>
<dbReference type="GO" id="GO:0008270">
    <property type="term" value="F:zinc ion binding"/>
    <property type="evidence" value="ECO:0007669"/>
    <property type="project" value="UniProtKB-KW"/>
</dbReference>
<dbReference type="InterPro" id="IPR050603">
    <property type="entry name" value="MYST_HAT"/>
</dbReference>
<dbReference type="InterPro" id="IPR036388">
    <property type="entry name" value="WH-like_DNA-bd_sf"/>
</dbReference>
<evidence type="ECO:0000256" key="4">
    <source>
        <dbReference type="ARBA" id="ARBA00022679"/>
    </source>
</evidence>
<dbReference type="Gene3D" id="3.40.630.30">
    <property type="match status" value="1"/>
</dbReference>
<accession>A0A7S3GG15</accession>
<keyword evidence="8" id="KW-0156">Chromatin regulator</keyword>
<keyword evidence="4" id="KW-0808">Transferase</keyword>
<dbReference type="GO" id="GO:0006357">
    <property type="term" value="P:regulation of transcription by RNA polymerase II"/>
    <property type="evidence" value="ECO:0007669"/>
    <property type="project" value="TreeGrafter"/>
</dbReference>
<evidence type="ECO:0000256" key="9">
    <source>
        <dbReference type="ARBA" id="ARBA00022990"/>
    </source>
</evidence>
<dbReference type="InterPro" id="IPR016181">
    <property type="entry name" value="Acyl_CoA_acyltransferase"/>
</dbReference>
<dbReference type="Pfam" id="PF17772">
    <property type="entry name" value="zf-MYST"/>
    <property type="match status" value="1"/>
</dbReference>
<dbReference type="SUPFAM" id="SSF55729">
    <property type="entry name" value="Acyl-CoA N-acyltransferases (Nat)"/>
    <property type="match status" value="1"/>
</dbReference>
<dbReference type="Gene3D" id="2.30.30.140">
    <property type="match status" value="1"/>
</dbReference>
<dbReference type="Gene3D" id="3.30.60.60">
    <property type="entry name" value="N-acetyl transferase-like"/>
    <property type="match status" value="1"/>
</dbReference>
<dbReference type="Pfam" id="PF01853">
    <property type="entry name" value="MOZ_SAS"/>
    <property type="match status" value="1"/>
</dbReference>
<dbReference type="FunFam" id="3.30.60.60:FF:000001">
    <property type="entry name" value="Histone acetyltransferase"/>
    <property type="match status" value="1"/>
</dbReference>
<dbReference type="PANTHER" id="PTHR10615">
    <property type="entry name" value="HISTONE ACETYLTRANSFERASE"/>
    <property type="match status" value="1"/>
</dbReference>
<dbReference type="Gene3D" id="1.10.10.10">
    <property type="entry name" value="Winged helix-like DNA-binding domain superfamily/Winged helix DNA-binding domain"/>
    <property type="match status" value="1"/>
</dbReference>
<dbReference type="PANTHER" id="PTHR10615:SF161">
    <property type="entry name" value="HISTONE ACETYLTRANSFERASE KAT7"/>
    <property type="match status" value="1"/>
</dbReference>
<dbReference type="GO" id="GO:0003682">
    <property type="term" value="F:chromatin binding"/>
    <property type="evidence" value="ECO:0007669"/>
    <property type="project" value="TreeGrafter"/>
</dbReference>
<proteinExistence type="inferred from homology"/>
<feature type="compositionally biased region" description="Basic residues" evidence="13">
    <location>
        <begin position="68"/>
        <end position="77"/>
    </location>
</feature>
<reference evidence="15" key="1">
    <citation type="submission" date="2021-01" db="EMBL/GenBank/DDBJ databases">
        <authorList>
            <person name="Corre E."/>
            <person name="Pelletier E."/>
            <person name="Niang G."/>
            <person name="Scheremetjew M."/>
            <person name="Finn R."/>
            <person name="Kale V."/>
            <person name="Holt S."/>
            <person name="Cochrane G."/>
            <person name="Meng A."/>
            <person name="Brown T."/>
            <person name="Cohen L."/>
        </authorList>
    </citation>
    <scope>NUCLEOTIDE SEQUENCE</scope>
    <source>
        <strain evidence="15">NIES-2562</strain>
    </source>
</reference>
<evidence type="ECO:0000256" key="10">
    <source>
        <dbReference type="ARBA" id="ARBA00023242"/>
    </source>
</evidence>
<evidence type="ECO:0000256" key="12">
    <source>
        <dbReference type="RuleBase" id="RU361211"/>
    </source>
</evidence>
<dbReference type="Pfam" id="PF11717">
    <property type="entry name" value="Tudor-knot"/>
    <property type="match status" value="1"/>
</dbReference>
<dbReference type="GO" id="GO:0004402">
    <property type="term" value="F:histone acetyltransferase activity"/>
    <property type="evidence" value="ECO:0007669"/>
    <property type="project" value="InterPro"/>
</dbReference>
<dbReference type="FunFam" id="1.10.10.10:FF:000022">
    <property type="entry name" value="Histone acetyltransferase"/>
    <property type="match status" value="1"/>
</dbReference>
<keyword evidence="10 12" id="KW-0539">Nucleus</keyword>
<keyword evidence="5" id="KW-0479">Metal-binding</keyword>
<dbReference type="InterPro" id="IPR016197">
    <property type="entry name" value="Chromo-like_dom_sf"/>
</dbReference>
<dbReference type="EC" id="2.3.1.48" evidence="3 12"/>
<dbReference type="AlphaFoldDB" id="A0A7S3GG15"/>
<comment type="similarity">
    <text evidence="2 12">Belongs to the MYST (SAS/MOZ) family.</text>
</comment>
<evidence type="ECO:0000256" key="11">
    <source>
        <dbReference type="PIRSR" id="PIRSR602717-51"/>
    </source>
</evidence>
<evidence type="ECO:0000256" key="7">
    <source>
        <dbReference type="ARBA" id="ARBA00022833"/>
    </source>
</evidence>
<organism evidence="15">
    <name type="scientific">Palpitomonas bilix</name>
    <dbReference type="NCBI Taxonomy" id="652834"/>
    <lineage>
        <taxon>Eukaryota</taxon>
        <taxon>Eukaryota incertae sedis</taxon>
    </lineage>
</organism>
<evidence type="ECO:0000256" key="13">
    <source>
        <dbReference type="SAM" id="MobiDB-lite"/>
    </source>
</evidence>
<dbReference type="EMBL" id="HBIB01041929">
    <property type="protein sequence ID" value="CAE0265122.1"/>
    <property type="molecule type" value="Transcribed_RNA"/>
</dbReference>
<dbReference type="InterPro" id="IPR025995">
    <property type="entry name" value="Tudor-knot"/>
</dbReference>
<evidence type="ECO:0000256" key="3">
    <source>
        <dbReference type="ARBA" id="ARBA00013184"/>
    </source>
</evidence>
<feature type="active site" description="Proton donor/acceptor" evidence="11">
    <location>
        <position position="270"/>
    </location>
</feature>
<dbReference type="GO" id="GO:0005634">
    <property type="term" value="C:nucleus"/>
    <property type="evidence" value="ECO:0007669"/>
    <property type="project" value="UniProtKB-SubCell"/>
</dbReference>
<evidence type="ECO:0000313" key="15">
    <source>
        <dbReference type="EMBL" id="CAE0265122.1"/>
    </source>
</evidence>
<dbReference type="SUPFAM" id="SSF54160">
    <property type="entry name" value="Chromo domain-like"/>
    <property type="match status" value="1"/>
</dbReference>
<feature type="domain" description="MYST-type HAT" evidence="14">
    <location>
        <begin position="91"/>
        <end position="364"/>
    </location>
</feature>
<keyword evidence="9" id="KW-0007">Acetylation</keyword>
<feature type="region of interest" description="Disordered" evidence="13">
    <location>
        <begin position="56"/>
        <end position="91"/>
    </location>
</feature>
<dbReference type="PROSITE" id="PS51726">
    <property type="entry name" value="MYST_HAT"/>
    <property type="match status" value="1"/>
</dbReference>
<comment type="subcellular location">
    <subcellularLocation>
        <location evidence="1 12">Nucleus</location>
    </subcellularLocation>
</comment>
<keyword evidence="6" id="KW-0863">Zinc-finger</keyword>
<evidence type="ECO:0000256" key="2">
    <source>
        <dbReference type="ARBA" id="ARBA00010107"/>
    </source>
</evidence>
<evidence type="ECO:0000256" key="5">
    <source>
        <dbReference type="ARBA" id="ARBA00022723"/>
    </source>
</evidence>
<evidence type="ECO:0000256" key="1">
    <source>
        <dbReference type="ARBA" id="ARBA00004123"/>
    </source>
</evidence>
<keyword evidence="7" id="KW-0862">Zinc</keyword>
<protein>
    <recommendedName>
        <fullName evidence="3 12">Histone acetyltransferase</fullName>
        <ecNumber evidence="3 12">2.3.1.48</ecNumber>
    </recommendedName>
</protein>
<dbReference type="InterPro" id="IPR040706">
    <property type="entry name" value="Zf-MYST"/>
</dbReference>
<dbReference type="GO" id="GO:0000785">
    <property type="term" value="C:chromatin"/>
    <property type="evidence" value="ECO:0007669"/>
    <property type="project" value="TreeGrafter"/>
</dbReference>
<evidence type="ECO:0000259" key="14">
    <source>
        <dbReference type="PROSITE" id="PS51726"/>
    </source>
</evidence>
<gene>
    <name evidence="15" type="ORF">PBIL07802_LOCUS27458</name>
</gene>
<dbReference type="GO" id="GO:0003712">
    <property type="term" value="F:transcription coregulator activity"/>
    <property type="evidence" value="ECO:0007669"/>
    <property type="project" value="TreeGrafter"/>
</dbReference>
<evidence type="ECO:0000256" key="8">
    <source>
        <dbReference type="ARBA" id="ARBA00022853"/>
    </source>
</evidence>
<sequence length="376" mass="42895">MIKFQKKKAVEGAVSRTKSSPGGATHEYDYYVHFHKMNSRLDRWVHFADLDTSSVGRPRQLQEDDKKKGKFSGRKRKRGDEEGKEDGEEDTKVKNISTVRVGRFELETWYYSPYPADVVQGSSLARLFVCEYCLSYTPSDFTMKRHLCKCPHRHPPGDEIYRDGDLSVFEVDGKENKAYCQSLCLLAKLFLDHKTLYYDVDPFKFYILTEVDARGCHFVGYFSKEKESPGGYNLACIMTLPCYQKQGYGHFLIELSYELSRKDCKVGTPERPLSDLGVASYRSYWKYRILEYLSQACSSTISISNITEATMIQGEDVVQTLQSMGAIQMLKGQHVVVLPADIIAGSSAKGRRLKVDPSKLVWTPTPRPVKEKGSRR</sequence>
<name>A0A7S3GG15_9EUKA</name>
<feature type="region of interest" description="Disordered" evidence="13">
    <location>
        <begin position="1"/>
        <end position="22"/>
    </location>
</feature>
<comment type="catalytic activity">
    <reaction evidence="12">
        <text>L-lysyl-[protein] + acetyl-CoA = N(6)-acetyl-L-lysyl-[protein] + CoA + H(+)</text>
        <dbReference type="Rhea" id="RHEA:45948"/>
        <dbReference type="Rhea" id="RHEA-COMP:9752"/>
        <dbReference type="Rhea" id="RHEA-COMP:10731"/>
        <dbReference type="ChEBI" id="CHEBI:15378"/>
        <dbReference type="ChEBI" id="CHEBI:29969"/>
        <dbReference type="ChEBI" id="CHEBI:57287"/>
        <dbReference type="ChEBI" id="CHEBI:57288"/>
        <dbReference type="ChEBI" id="CHEBI:61930"/>
        <dbReference type="EC" id="2.3.1.48"/>
    </reaction>
</comment>
<dbReference type="InterPro" id="IPR002717">
    <property type="entry name" value="HAT_MYST-type"/>
</dbReference>